<dbReference type="Gene3D" id="4.10.280.10">
    <property type="entry name" value="Helix-loop-helix DNA-binding domain"/>
    <property type="match status" value="1"/>
</dbReference>
<dbReference type="PANTHER" id="PTHR38546">
    <property type="entry name" value="DNA BINDING PROTEIN"/>
    <property type="match status" value="1"/>
</dbReference>
<dbReference type="SUPFAM" id="SSF47459">
    <property type="entry name" value="HLH, helix-loop-helix DNA-binding domain"/>
    <property type="match status" value="1"/>
</dbReference>
<dbReference type="AlphaFoldDB" id="A0A438D7G0"/>
<evidence type="ECO:0000313" key="8">
    <source>
        <dbReference type="Proteomes" id="UP000288805"/>
    </source>
</evidence>
<evidence type="ECO:0000256" key="5">
    <source>
        <dbReference type="ARBA" id="ARBA00023242"/>
    </source>
</evidence>
<dbReference type="Gramene" id="Vitis14g02378.t01">
    <property type="protein sequence ID" value="Vitis14g02378.t01.CDS"/>
    <property type="gene ID" value="Vitis14g02378"/>
</dbReference>
<keyword evidence="2" id="KW-0341">Growth regulation</keyword>
<dbReference type="OrthoDB" id="1504901at2759"/>
<evidence type="ECO:0000256" key="2">
    <source>
        <dbReference type="ARBA" id="ARBA00022604"/>
    </source>
</evidence>
<evidence type="ECO:0000256" key="1">
    <source>
        <dbReference type="ARBA" id="ARBA00004123"/>
    </source>
</evidence>
<proteinExistence type="predicted"/>
<accession>A0A438D7G0</accession>
<dbReference type="GO" id="GO:0006355">
    <property type="term" value="P:regulation of DNA-templated transcription"/>
    <property type="evidence" value="ECO:0007669"/>
    <property type="project" value="InterPro"/>
</dbReference>
<dbReference type="InterPro" id="IPR036638">
    <property type="entry name" value="HLH_DNA-bd_sf"/>
</dbReference>
<dbReference type="Pfam" id="PF23174">
    <property type="entry name" value="bHLH_ILI"/>
    <property type="match status" value="1"/>
</dbReference>
<evidence type="ECO:0000256" key="6">
    <source>
        <dbReference type="SAM" id="Coils"/>
    </source>
</evidence>
<feature type="coiled-coil region" evidence="6">
    <location>
        <begin position="46"/>
        <end position="73"/>
    </location>
</feature>
<comment type="caution">
    <text evidence="7">The sequence shown here is derived from an EMBL/GenBank/DDBJ whole genome shotgun (WGS) entry which is preliminary data.</text>
</comment>
<dbReference type="GO" id="GO:0046983">
    <property type="term" value="F:protein dimerization activity"/>
    <property type="evidence" value="ECO:0007669"/>
    <property type="project" value="InterPro"/>
</dbReference>
<reference evidence="7 8" key="1">
    <citation type="journal article" date="2018" name="PLoS Genet.">
        <title>Population sequencing reveals clonal diversity and ancestral inbreeding in the grapevine cultivar Chardonnay.</title>
        <authorList>
            <person name="Roach M.J."/>
            <person name="Johnson D.L."/>
            <person name="Bohlmann J."/>
            <person name="van Vuuren H.J."/>
            <person name="Jones S.J."/>
            <person name="Pretorius I.S."/>
            <person name="Schmidt S.A."/>
            <person name="Borneman A.R."/>
        </authorList>
    </citation>
    <scope>NUCLEOTIDE SEQUENCE [LARGE SCALE GENOMIC DNA]</scope>
    <source>
        <strain evidence="8">cv. Chardonnay</strain>
        <tissue evidence="7">Leaf</tissue>
    </source>
</reference>
<dbReference type="InterPro" id="IPR044293">
    <property type="entry name" value="PRE"/>
</dbReference>
<evidence type="ECO:0000256" key="3">
    <source>
        <dbReference type="ARBA" id="ARBA00023015"/>
    </source>
</evidence>
<dbReference type="EMBL" id="QGNW01001755">
    <property type="protein sequence ID" value="RVW31389.1"/>
    <property type="molecule type" value="Genomic_DNA"/>
</dbReference>
<gene>
    <name evidence="7" type="primary">BHLH154_0</name>
    <name evidence="7" type="ORF">CK203_090134</name>
</gene>
<keyword evidence="6" id="KW-0175">Coiled coil</keyword>
<protein>
    <submittedName>
        <fullName evidence="7">Transcription factor ILI1</fullName>
    </submittedName>
</protein>
<evidence type="ECO:0000313" key="7">
    <source>
        <dbReference type="EMBL" id="RVW31389.1"/>
    </source>
</evidence>
<sequence>MASRRSKPSSSVPEDELKDLIMKLRALLPTEINRNNTTRVSLWRLLEETCNHIKRLQTEVDGLSERLYELMASPNTSTAEADILRRVFEQQ</sequence>
<dbReference type="GO" id="GO:0005634">
    <property type="term" value="C:nucleus"/>
    <property type="evidence" value="ECO:0007669"/>
    <property type="project" value="UniProtKB-SubCell"/>
</dbReference>
<organism evidence="7 8">
    <name type="scientific">Vitis vinifera</name>
    <name type="common">Grape</name>
    <dbReference type="NCBI Taxonomy" id="29760"/>
    <lineage>
        <taxon>Eukaryota</taxon>
        <taxon>Viridiplantae</taxon>
        <taxon>Streptophyta</taxon>
        <taxon>Embryophyta</taxon>
        <taxon>Tracheophyta</taxon>
        <taxon>Spermatophyta</taxon>
        <taxon>Magnoliopsida</taxon>
        <taxon>eudicotyledons</taxon>
        <taxon>Gunneridae</taxon>
        <taxon>Pentapetalae</taxon>
        <taxon>rosids</taxon>
        <taxon>Vitales</taxon>
        <taxon>Vitaceae</taxon>
        <taxon>Viteae</taxon>
        <taxon>Vitis</taxon>
    </lineage>
</organism>
<name>A0A438D7G0_VITVI</name>
<keyword evidence="4" id="KW-0804">Transcription</keyword>
<dbReference type="Proteomes" id="UP000288805">
    <property type="component" value="Unassembled WGS sequence"/>
</dbReference>
<keyword evidence="3" id="KW-0805">Transcription regulation</keyword>
<dbReference type="InterPro" id="IPR044172">
    <property type="entry name" value="ILI2-like"/>
</dbReference>
<evidence type="ECO:0000256" key="4">
    <source>
        <dbReference type="ARBA" id="ARBA00023163"/>
    </source>
</evidence>
<keyword evidence="5" id="KW-0539">Nucleus</keyword>
<dbReference type="PANTHER" id="PTHR38546:SF3">
    <property type="entry name" value="DNA BINDING PROTEIN"/>
    <property type="match status" value="1"/>
</dbReference>
<dbReference type="GO" id="GO:0040008">
    <property type="term" value="P:regulation of growth"/>
    <property type="evidence" value="ECO:0007669"/>
    <property type="project" value="InterPro"/>
</dbReference>
<comment type="subcellular location">
    <subcellularLocation>
        <location evidence="1">Nucleus</location>
    </subcellularLocation>
</comment>